<keyword evidence="5" id="KW-1185">Reference proteome</keyword>
<gene>
    <name evidence="4" type="ORF">SAMN05421748_107336</name>
</gene>
<protein>
    <submittedName>
        <fullName evidence="4">Deoxyribonuclease NucA/NucB</fullName>
    </submittedName>
</protein>
<dbReference type="InterPro" id="IPR029476">
    <property type="entry name" value="DNase_NucA_NucB"/>
</dbReference>
<evidence type="ECO:0000256" key="1">
    <source>
        <dbReference type="SAM" id="MobiDB-lite"/>
    </source>
</evidence>
<name>A0A285IDA3_9ACTN</name>
<feature type="signal peptide" evidence="2">
    <location>
        <begin position="1"/>
        <end position="26"/>
    </location>
</feature>
<evidence type="ECO:0000313" key="5">
    <source>
        <dbReference type="Proteomes" id="UP000219612"/>
    </source>
</evidence>
<reference evidence="4 5" key="1">
    <citation type="submission" date="2017-09" db="EMBL/GenBank/DDBJ databases">
        <authorList>
            <person name="Ehlers B."/>
            <person name="Leendertz F.H."/>
        </authorList>
    </citation>
    <scope>NUCLEOTIDE SEQUENCE [LARGE SCALE GENOMIC DNA]</scope>
    <source>
        <strain evidence="4 5">CGMCC 4.6857</strain>
    </source>
</reference>
<dbReference type="Pfam" id="PF14040">
    <property type="entry name" value="DNase_NucA_NucB"/>
    <property type="match status" value="1"/>
</dbReference>
<dbReference type="Proteomes" id="UP000219612">
    <property type="component" value="Unassembled WGS sequence"/>
</dbReference>
<evidence type="ECO:0000313" key="4">
    <source>
        <dbReference type="EMBL" id="SNY45954.1"/>
    </source>
</evidence>
<dbReference type="AlphaFoldDB" id="A0A285IDA3"/>
<sequence>MRGRTRVFCVLILVVSALGVPVTASAAPAGTVTVDTAYISGPQWFDSRGHFTGRVPADGDLSKMGFTPNQAGSPRVTTRAEAAELARKSGSTYGRPSGVFATAPAPGRVLSDDPISPAECREHADLATQPQGWIKNHFSYCHIGTFLAIERRCIGVVCVPLGIFQTRVTLLGEAYNGSRAADFRVVLDEITVSDSAWRGRFAYRIDCAGAPSSSSCTPRTESMERSPIEWIADPEVDLNFWSDADEPRPEHGEQLAFGVFLGTGAFTFRGRPTTESSKPETSVRFDSAWYLTTGEGSIFDRTVPWMSYSKSDTEVDETAAHIEQAQLDPASTKPTVPDKHIPGASAQDPLTRLYHDTVRRDANRDRFAIPVCRAEWPGYPDRNQDCDEYPFSSTYQGAARHEYENVPYGMFSARALDADDNEEAGTRLGIFMGYDRIIDGDDFYVRIVS</sequence>
<feature type="domain" description="Deoxyribonuclease NucA/NucB" evidence="3">
    <location>
        <begin position="372"/>
        <end position="445"/>
    </location>
</feature>
<keyword evidence="2" id="KW-0732">Signal</keyword>
<evidence type="ECO:0000256" key="2">
    <source>
        <dbReference type="SAM" id="SignalP"/>
    </source>
</evidence>
<dbReference type="EMBL" id="OBDY01000007">
    <property type="protein sequence ID" value="SNY45954.1"/>
    <property type="molecule type" value="Genomic_DNA"/>
</dbReference>
<feature type="region of interest" description="Disordered" evidence="1">
    <location>
        <begin position="95"/>
        <end position="114"/>
    </location>
</feature>
<proteinExistence type="predicted"/>
<feature type="chain" id="PRO_5013193712" evidence="2">
    <location>
        <begin position="27"/>
        <end position="449"/>
    </location>
</feature>
<organism evidence="4 5">
    <name type="scientific">Paractinoplanes atraurantiacus</name>
    <dbReference type="NCBI Taxonomy" id="1036182"/>
    <lineage>
        <taxon>Bacteria</taxon>
        <taxon>Bacillati</taxon>
        <taxon>Actinomycetota</taxon>
        <taxon>Actinomycetes</taxon>
        <taxon>Micromonosporales</taxon>
        <taxon>Micromonosporaceae</taxon>
        <taxon>Paractinoplanes</taxon>
    </lineage>
</organism>
<evidence type="ECO:0000259" key="3">
    <source>
        <dbReference type="Pfam" id="PF14040"/>
    </source>
</evidence>
<accession>A0A285IDA3</accession>